<dbReference type="InterPro" id="IPR036480">
    <property type="entry name" value="CarbP_synth_ssu_N_sf"/>
</dbReference>
<evidence type="ECO:0000256" key="12">
    <source>
        <dbReference type="ARBA" id="ARBA00049285"/>
    </source>
</evidence>
<evidence type="ECO:0000259" key="13">
    <source>
        <dbReference type="SMART" id="SM01097"/>
    </source>
</evidence>
<reference evidence="14" key="1">
    <citation type="submission" date="2018-05" db="EMBL/GenBank/DDBJ databases">
        <authorList>
            <person name="Lanie J.A."/>
            <person name="Ng W.-L."/>
            <person name="Kazmierczak K.M."/>
            <person name="Andrzejewski T.M."/>
            <person name="Davidsen T.M."/>
            <person name="Wayne K.J."/>
            <person name="Tettelin H."/>
            <person name="Glass J.I."/>
            <person name="Rusch D."/>
            <person name="Podicherti R."/>
            <person name="Tsui H.-C.T."/>
            <person name="Winkler M.E."/>
        </authorList>
    </citation>
    <scope>NUCLEOTIDE SEQUENCE</scope>
</reference>
<dbReference type="SUPFAM" id="SSF52317">
    <property type="entry name" value="Class I glutamine amidotransferase-like"/>
    <property type="match status" value="1"/>
</dbReference>
<evidence type="ECO:0000256" key="8">
    <source>
        <dbReference type="ARBA" id="ARBA00022962"/>
    </source>
</evidence>
<evidence type="ECO:0000256" key="6">
    <source>
        <dbReference type="ARBA" id="ARBA00022741"/>
    </source>
</evidence>
<comment type="catalytic activity">
    <reaction evidence="11">
        <text>hydrogencarbonate + L-glutamine + 2 ATP + H2O = carbamoyl phosphate + L-glutamate + 2 ADP + phosphate + 2 H(+)</text>
        <dbReference type="Rhea" id="RHEA:18633"/>
        <dbReference type="ChEBI" id="CHEBI:15377"/>
        <dbReference type="ChEBI" id="CHEBI:15378"/>
        <dbReference type="ChEBI" id="CHEBI:17544"/>
        <dbReference type="ChEBI" id="CHEBI:29985"/>
        <dbReference type="ChEBI" id="CHEBI:30616"/>
        <dbReference type="ChEBI" id="CHEBI:43474"/>
        <dbReference type="ChEBI" id="CHEBI:58228"/>
        <dbReference type="ChEBI" id="CHEBI:58359"/>
        <dbReference type="ChEBI" id="CHEBI:456216"/>
        <dbReference type="EC" id="6.3.5.5"/>
    </reaction>
</comment>
<dbReference type="PRINTS" id="PR00099">
    <property type="entry name" value="CPSGATASE"/>
</dbReference>
<dbReference type="GO" id="GO:0006221">
    <property type="term" value="P:pyrimidine nucleotide biosynthetic process"/>
    <property type="evidence" value="ECO:0007669"/>
    <property type="project" value="UniProtKB-KW"/>
</dbReference>
<keyword evidence="5" id="KW-0436">Ligase</keyword>
<dbReference type="GO" id="GO:0006207">
    <property type="term" value="P:'de novo' pyrimidine nucleobase biosynthetic process"/>
    <property type="evidence" value="ECO:0007669"/>
    <property type="project" value="InterPro"/>
</dbReference>
<dbReference type="NCBIfam" id="NF009475">
    <property type="entry name" value="PRK12838.1"/>
    <property type="match status" value="1"/>
</dbReference>
<dbReference type="GO" id="GO:0006541">
    <property type="term" value="P:glutamine metabolic process"/>
    <property type="evidence" value="ECO:0007669"/>
    <property type="project" value="InterPro"/>
</dbReference>
<comment type="similarity">
    <text evidence="3">Belongs to the CarA family.</text>
</comment>
<dbReference type="PRINTS" id="PR00096">
    <property type="entry name" value="GATASE"/>
</dbReference>
<dbReference type="PANTHER" id="PTHR43418:SF7">
    <property type="entry name" value="CARBAMOYL-PHOSPHATE SYNTHASE SMALL CHAIN"/>
    <property type="match status" value="1"/>
</dbReference>
<keyword evidence="8" id="KW-0315">Glutamine amidotransferase</keyword>
<keyword evidence="9" id="KW-0665">Pyrimidine biosynthesis</keyword>
<evidence type="ECO:0000256" key="7">
    <source>
        <dbReference type="ARBA" id="ARBA00022840"/>
    </source>
</evidence>
<dbReference type="HAMAP" id="MF_01209">
    <property type="entry name" value="CPSase_S_chain"/>
    <property type="match status" value="1"/>
</dbReference>
<dbReference type="PROSITE" id="PS51273">
    <property type="entry name" value="GATASE_TYPE_1"/>
    <property type="match status" value="1"/>
</dbReference>
<dbReference type="FunFam" id="3.50.30.20:FF:000001">
    <property type="entry name" value="Carbamoyl-phosphate synthase small chain"/>
    <property type="match status" value="1"/>
</dbReference>
<evidence type="ECO:0000256" key="10">
    <source>
        <dbReference type="ARBA" id="ARBA00044340"/>
    </source>
</evidence>
<keyword evidence="6" id="KW-0547">Nucleotide-binding</keyword>
<sequence length="327" mass="35696">MHEPAYLVLEDGSIHEGVAFGAEADGLGEVVFNTSMTGYQEILTDPSYAGQLVTFTYPLIGNYGINPQDFESSRTQVSGLIVREHSDLPSHGRSDRTLHEFLESQGIPGIAEIDTRALTRRLRSQGVMLGAITISDPDAALRRLQDSPAYGDRDYVATVTAPEEYDWAAEDGDLENAEPRILVTDCGLKYSILRQLRRRGCRVTVVPAATPAEKLLAMKPSGILFSPGPGDPKMLDYVVDNTRKILGRVPVMGICLGHQIISRALGAETFKLKFGHRGGNHPVKDLADGRVYITAQNHGYAVSPEKLPSGLEVSHINLNDQTVEGFR</sequence>
<evidence type="ECO:0000256" key="11">
    <source>
        <dbReference type="ARBA" id="ARBA00048816"/>
    </source>
</evidence>
<dbReference type="PANTHER" id="PTHR43418">
    <property type="entry name" value="MULTIFUNCTIONAL TRYPTOPHAN BIOSYNTHESIS PROTEIN-RELATED"/>
    <property type="match status" value="1"/>
</dbReference>
<dbReference type="InterPro" id="IPR002474">
    <property type="entry name" value="CarbamoylP_synth_ssu_N"/>
</dbReference>
<dbReference type="InterPro" id="IPR035686">
    <property type="entry name" value="CPSase_GATase1"/>
</dbReference>
<dbReference type="InterPro" id="IPR017926">
    <property type="entry name" value="GATASE"/>
</dbReference>
<dbReference type="InterPro" id="IPR006274">
    <property type="entry name" value="CarbamoylP_synth_ssu"/>
</dbReference>
<gene>
    <name evidence="14" type="ORF">METZ01_LOCUS27909</name>
</gene>
<dbReference type="PRINTS" id="PR00097">
    <property type="entry name" value="ANTSNTHASEII"/>
</dbReference>
<dbReference type="AlphaFoldDB" id="A0A381Q6T5"/>
<feature type="domain" description="Carbamoyl-phosphate synthase small subunit N-terminal" evidence="13">
    <location>
        <begin position="3"/>
        <end position="133"/>
    </location>
</feature>
<dbReference type="EC" id="6.3.5.5" evidence="4"/>
<dbReference type="GO" id="GO:0005524">
    <property type="term" value="F:ATP binding"/>
    <property type="evidence" value="ECO:0007669"/>
    <property type="project" value="UniProtKB-KW"/>
</dbReference>
<feature type="non-terminal residue" evidence="14">
    <location>
        <position position="327"/>
    </location>
</feature>
<evidence type="ECO:0000256" key="5">
    <source>
        <dbReference type="ARBA" id="ARBA00022598"/>
    </source>
</evidence>
<comment type="pathway">
    <text evidence="1">Pyrimidine metabolism; UMP biosynthesis via de novo pathway; (S)-dihydroorotate from bicarbonate: step 1/3.</text>
</comment>
<dbReference type="Pfam" id="PF00988">
    <property type="entry name" value="CPSase_sm_chain"/>
    <property type="match status" value="1"/>
</dbReference>
<evidence type="ECO:0000256" key="4">
    <source>
        <dbReference type="ARBA" id="ARBA00012738"/>
    </source>
</evidence>
<evidence type="ECO:0000313" key="14">
    <source>
        <dbReference type="EMBL" id="SUZ75055.1"/>
    </source>
</evidence>
<comment type="pathway">
    <text evidence="2">Amino-acid biosynthesis; L-arginine biosynthesis; carbamoyl phosphate from bicarbonate: step 1/1.</text>
</comment>
<accession>A0A381Q6T5</accession>
<dbReference type="SMART" id="SM01097">
    <property type="entry name" value="CPSase_sm_chain"/>
    <property type="match status" value="1"/>
</dbReference>
<dbReference type="Pfam" id="PF00117">
    <property type="entry name" value="GATase"/>
    <property type="match status" value="1"/>
</dbReference>
<organism evidence="14">
    <name type="scientific">marine metagenome</name>
    <dbReference type="NCBI Taxonomy" id="408172"/>
    <lineage>
        <taxon>unclassified sequences</taxon>
        <taxon>metagenomes</taxon>
        <taxon>ecological metagenomes</taxon>
    </lineage>
</organism>
<evidence type="ECO:0000256" key="9">
    <source>
        <dbReference type="ARBA" id="ARBA00022975"/>
    </source>
</evidence>
<dbReference type="NCBIfam" id="TIGR01368">
    <property type="entry name" value="CPSaseIIsmall"/>
    <property type="match status" value="1"/>
</dbReference>
<keyword evidence="7" id="KW-0067">ATP-binding</keyword>
<dbReference type="InterPro" id="IPR029062">
    <property type="entry name" value="Class_I_gatase-like"/>
</dbReference>
<dbReference type="GO" id="GO:0004088">
    <property type="term" value="F:carbamoyl-phosphate synthase (glutamine-hydrolyzing) activity"/>
    <property type="evidence" value="ECO:0007669"/>
    <property type="project" value="UniProtKB-EC"/>
</dbReference>
<name>A0A381Q6T5_9ZZZZ</name>
<dbReference type="EMBL" id="UINC01001231">
    <property type="protein sequence ID" value="SUZ75055.1"/>
    <property type="molecule type" value="Genomic_DNA"/>
</dbReference>
<dbReference type="Gene3D" id="3.50.30.20">
    <property type="entry name" value="Carbamoyl-phosphate synthase small subunit, N-terminal domain"/>
    <property type="match status" value="1"/>
</dbReference>
<proteinExistence type="inferred from homology"/>
<dbReference type="CDD" id="cd01744">
    <property type="entry name" value="GATase1_CPSase"/>
    <property type="match status" value="1"/>
</dbReference>
<comment type="catalytic activity">
    <reaction evidence="12">
        <text>L-glutamine + H2O = L-glutamate + NH4(+)</text>
        <dbReference type="Rhea" id="RHEA:15889"/>
        <dbReference type="ChEBI" id="CHEBI:15377"/>
        <dbReference type="ChEBI" id="CHEBI:28938"/>
        <dbReference type="ChEBI" id="CHEBI:29985"/>
        <dbReference type="ChEBI" id="CHEBI:58359"/>
    </reaction>
</comment>
<evidence type="ECO:0000256" key="3">
    <source>
        <dbReference type="ARBA" id="ARBA00007800"/>
    </source>
</evidence>
<evidence type="ECO:0000256" key="2">
    <source>
        <dbReference type="ARBA" id="ARBA00005077"/>
    </source>
</evidence>
<protein>
    <recommendedName>
        <fullName evidence="4">carbamoyl-phosphate synthase (glutamine-hydrolyzing)</fullName>
        <ecNumber evidence="4">6.3.5.5</ecNumber>
    </recommendedName>
    <alternativeName>
        <fullName evidence="10">Arginine-specific carbamoyl phosphate synthetase, glutamine chain</fullName>
    </alternativeName>
</protein>
<evidence type="ECO:0000256" key="1">
    <source>
        <dbReference type="ARBA" id="ARBA00004812"/>
    </source>
</evidence>
<dbReference type="Gene3D" id="3.40.50.880">
    <property type="match status" value="1"/>
</dbReference>
<dbReference type="InterPro" id="IPR050472">
    <property type="entry name" value="Anth_synth/Amidotransfase"/>
</dbReference>
<dbReference type="SUPFAM" id="SSF52021">
    <property type="entry name" value="Carbamoyl phosphate synthetase, small subunit N-terminal domain"/>
    <property type="match status" value="1"/>
</dbReference>